<organism evidence="2 3">
    <name type="scientific">Hesseltinella vesiculosa</name>
    <dbReference type="NCBI Taxonomy" id="101127"/>
    <lineage>
        <taxon>Eukaryota</taxon>
        <taxon>Fungi</taxon>
        <taxon>Fungi incertae sedis</taxon>
        <taxon>Mucoromycota</taxon>
        <taxon>Mucoromycotina</taxon>
        <taxon>Mucoromycetes</taxon>
        <taxon>Mucorales</taxon>
        <taxon>Cunninghamellaceae</taxon>
        <taxon>Hesseltinella</taxon>
    </lineage>
</organism>
<name>A0A1X2GXU5_9FUNG</name>
<comment type="caution">
    <text evidence="2">The sequence shown here is derived from an EMBL/GenBank/DDBJ whole genome shotgun (WGS) entry which is preliminary data.</text>
</comment>
<reference evidence="2 3" key="1">
    <citation type="submission" date="2016-07" db="EMBL/GenBank/DDBJ databases">
        <title>Pervasive Adenine N6-methylation of Active Genes in Fungi.</title>
        <authorList>
            <consortium name="DOE Joint Genome Institute"/>
            <person name="Mondo S.J."/>
            <person name="Dannebaum R.O."/>
            <person name="Kuo R.C."/>
            <person name="Labutti K."/>
            <person name="Haridas S."/>
            <person name="Kuo A."/>
            <person name="Salamov A."/>
            <person name="Ahrendt S.R."/>
            <person name="Lipzen A."/>
            <person name="Sullivan W."/>
            <person name="Andreopoulos W.B."/>
            <person name="Clum A."/>
            <person name="Lindquist E."/>
            <person name="Daum C."/>
            <person name="Ramamoorthy G.K."/>
            <person name="Gryganskyi A."/>
            <person name="Culley D."/>
            <person name="Magnuson J.K."/>
            <person name="James T.Y."/>
            <person name="O'Malley M.A."/>
            <person name="Stajich J.E."/>
            <person name="Spatafora J.W."/>
            <person name="Visel A."/>
            <person name="Grigoriev I.V."/>
        </authorList>
    </citation>
    <scope>NUCLEOTIDE SEQUENCE [LARGE SCALE GENOMIC DNA]</scope>
    <source>
        <strain evidence="2 3">NRRL 3301</strain>
    </source>
</reference>
<dbReference type="AlphaFoldDB" id="A0A1X2GXU5"/>
<protein>
    <submittedName>
        <fullName evidence="2">Uncharacterized protein</fullName>
    </submittedName>
</protein>
<feature type="region of interest" description="Disordered" evidence="1">
    <location>
        <begin position="150"/>
        <end position="182"/>
    </location>
</feature>
<evidence type="ECO:0000313" key="3">
    <source>
        <dbReference type="Proteomes" id="UP000242146"/>
    </source>
</evidence>
<dbReference type="EMBL" id="MCGT01000001">
    <property type="protein sequence ID" value="ORX62910.1"/>
    <property type="molecule type" value="Genomic_DNA"/>
</dbReference>
<evidence type="ECO:0000313" key="2">
    <source>
        <dbReference type="EMBL" id="ORX62910.1"/>
    </source>
</evidence>
<gene>
    <name evidence="2" type="ORF">DM01DRAFT_327570</name>
</gene>
<keyword evidence="3" id="KW-1185">Reference proteome</keyword>
<accession>A0A1X2GXU5</accession>
<proteinExistence type="predicted"/>
<feature type="region of interest" description="Disordered" evidence="1">
    <location>
        <begin position="108"/>
        <end position="127"/>
    </location>
</feature>
<evidence type="ECO:0000256" key="1">
    <source>
        <dbReference type="SAM" id="MobiDB-lite"/>
    </source>
</evidence>
<feature type="compositionally biased region" description="Basic residues" evidence="1">
    <location>
        <begin position="156"/>
        <end position="171"/>
    </location>
</feature>
<sequence>MLGDQGIVDKGKETVGPTWMQLVDSFLEAQWQDAQWLMNCVQSWHVTMDAHSVEDIHQLSMNMMQRVIQMRQDLALHSQSLGWKPSASMLLDYFDNHTTASDLETHFTSASEGNSLDDRSIPSYPPSLADTQQPDASFYYQPPVVQSPVLEACDKKKQKRRQPPPRTRHRLAMSPSAPNLSSLLNDPPSLNCSSAFLPACTYNYYPRKDFAASQCRQCFFCKSTMRRQRSLSLDPWQHPFDSTSSCSSSALSVASSTYSATEASSMTALPASIVPFPLVPAVDEEDDTLLESPHICQLLDQFPEPPCSLLQPSTPPLPPRPPIISSSHRLFAKPGWSSYLPKKKKPTLKPLRSFMTRKFTFPHFFPQKKVHPMNPQNASTPF</sequence>
<dbReference type="Proteomes" id="UP000242146">
    <property type="component" value="Unassembled WGS sequence"/>
</dbReference>